<organism evidence="1 2">
    <name type="scientific">Scortum barcoo</name>
    <name type="common">barcoo grunter</name>
    <dbReference type="NCBI Taxonomy" id="214431"/>
    <lineage>
        <taxon>Eukaryota</taxon>
        <taxon>Metazoa</taxon>
        <taxon>Chordata</taxon>
        <taxon>Craniata</taxon>
        <taxon>Vertebrata</taxon>
        <taxon>Euteleostomi</taxon>
        <taxon>Actinopterygii</taxon>
        <taxon>Neopterygii</taxon>
        <taxon>Teleostei</taxon>
        <taxon>Neoteleostei</taxon>
        <taxon>Acanthomorphata</taxon>
        <taxon>Eupercaria</taxon>
        <taxon>Centrarchiformes</taxon>
        <taxon>Terapontoidei</taxon>
        <taxon>Terapontidae</taxon>
        <taxon>Scortum</taxon>
    </lineage>
</organism>
<sequence>MMSGGTNLGVPGTSQASSGTSVHRKKDSSPSARFWESADTLAQLEVVRQWIGKHYKKYVQVDSPSCQALAAVTLQLLQFQEDAFGRQAASPALTKLPAQCFLDLRPGGGLCHILGTAYKFKAEQGWRRFDLQNPSRNERNVEMFGTIERALVQNSCMSLHVVYLDPMLNQELASRLSDIITKHQGTLTEDRTLASHHIYPSPASTDEDEWMRPVMRKDKHVLVHWGMHPDSYDSWLSSSDVEGEVEEPPHLEKPWQVHAGAGWVLDTDVFNEWMNEEDYCVDERNVPIILRRRIHLRDDQDSKSTPSKKRRRSPSPPSSEGRKKGKKGRRRGQQEEEPEEDLTKDMEDPTPVPNMEEVILPKIVNLKKDSENTPVKGGTMADLDEQEDDFPGREDEEGRGDMPRLSEGEDSITEQTHHVIIPSYTSWFNYNSIHSIEKRALPEFFNGKNKSKSPEIYLAYRNFMIDTYRLNPQEYLSSTSCRRNLTGDVCAVMRVHAFLEQWGLINYQVDAESRPLPMGPPPTPHFNVLADTPSGLAPLQHKPLQVSASQHMLYFPEKSREKPSDCQNFGLRTDIYTKKHPKTKGASAGREWTEQETLLLLEALEVYRDDWNKVSEHVGSRTQDECILHFLRLPIEDPYLEDSSASLGPLAYQPVPFSQSENPVMSTVAFLASVVDPRVASSAAKAALEEFSRVQEESVDKISEMSNQPDKTESMDADKIENNSTSHQVSLRVDGLKLEPSVAKLEGRTHQKRKCRKHTYRGARRNSLSGAGRGDDDDSVERREGDADEGRVMEQDLVEGSVATAAAAALASAATKAKHLAAVEERKIKSLVALLVETQMKKLEIKLRHFEELETIMDREKEALEQQRQQLLSERQTFHTEQLKQAEMKVRQQREQQGQPGYTVQQSGQPMPNRMMPSGGNAQAMAPRHPGAPNGMCEYSVPPPEVQDAALCYFVSNFRTEKTNKTSHRQRLSGPQRPTRLITNLVCRPSAGRAHYYYSCSRSLPKDPKAQSDTYARAKGVEERARYNGTKPKPLNDSHTHTHTAAAREAKPPPPRSDRHNEAREQFTSVSQAETRGMARADGRLGTWQVLLTISMVIIPLSAHELPYRSVMTPGPPAVVRLMSTQSAGGTIYCKGGCFKPQELRTCAVCVKMRTGLWGGIRFGRRHHHHNQSSVSKEALNPMMVLSDDSAERDHLIGAGLGLGAKLPLSSTKHHHSHKHVHLDFVEEDPPVAEELTAGGAGPDQPGNPLSDDVITVEFHSPAPEIVHSDALDWAKAPKPQKQKGGDPTTWTLSDFYDYLSPDDDLSALDATPEPEPTPSPPADMLDENPLLAGSPAVPDNVRPNVDSGPSLPAPPMPDPDKADGLGLGGAMGADGCRLGYVRSGPGVCVSQCDIEPNFCFNGGVCTVVAGMGAFCRCNVQDYIWNKGTRCDWAVTEFQVMCVVVGVASLVLILLFMIIVFFAKRLHRLKNENKRLRKRSKYRPQSSEPQTDGLSVSTTADGSQPNVRKLCDTPPPAPQAHTHNLAYYDNIICQDEPQKQADPAKSPQPKEEGSMNILNSHSPKHENNRPTSVVHEHGHTPNNTEENAEDGVTIGLEVLLPKDAKLHSETSSPLQYDVFLYKVANNGDSASPSQVPPTKSTNSYSSSHPMSKSPKTPKTPKKHKSPKVPKSPNSPRHTKEHPPSNREPLSGKHSSPGRHHSPSRHPSPSRHSAPDCYYSPSHPSHHPPSHYKCMPTSSSTPPQLRRPRGRSQAPGSEHSGTEREYQREYLRPSPSSPHLNQPPSPSRVKYSPVSTRSLPPLS</sequence>
<dbReference type="EMBL" id="CM041548">
    <property type="protein sequence ID" value="KAI3358514.1"/>
    <property type="molecule type" value="Genomic_DNA"/>
</dbReference>
<reference evidence="1" key="1">
    <citation type="submission" date="2022-04" db="EMBL/GenBank/DDBJ databases">
        <title>Jade perch genome.</title>
        <authorList>
            <person name="Chao B."/>
        </authorList>
    </citation>
    <scope>NUCLEOTIDE SEQUENCE</scope>
    <source>
        <strain evidence="1">CB-2022</strain>
    </source>
</reference>
<accession>A0ACB8VSM8</accession>
<protein>
    <submittedName>
        <fullName evidence="1">Uncharacterized protein</fullName>
    </submittedName>
</protein>
<evidence type="ECO:0000313" key="1">
    <source>
        <dbReference type="EMBL" id="KAI3358514.1"/>
    </source>
</evidence>
<name>A0ACB8VSM8_9TELE</name>
<proteinExistence type="predicted"/>
<dbReference type="Proteomes" id="UP000831701">
    <property type="component" value="Chromosome 18"/>
</dbReference>
<gene>
    <name evidence="1" type="ORF">L3Q82_014935</name>
</gene>
<keyword evidence="2" id="KW-1185">Reference proteome</keyword>
<evidence type="ECO:0000313" key="2">
    <source>
        <dbReference type="Proteomes" id="UP000831701"/>
    </source>
</evidence>
<comment type="caution">
    <text evidence="1">The sequence shown here is derived from an EMBL/GenBank/DDBJ whole genome shotgun (WGS) entry which is preliminary data.</text>
</comment>